<feature type="compositionally biased region" description="Basic residues" evidence="5">
    <location>
        <begin position="18"/>
        <end position="28"/>
    </location>
</feature>
<dbReference type="GO" id="GO:0006338">
    <property type="term" value="P:chromatin remodeling"/>
    <property type="evidence" value="ECO:0007669"/>
    <property type="project" value="UniProtKB-ARBA"/>
</dbReference>
<feature type="domain" description="Zinc finger PHD-type" evidence="6">
    <location>
        <begin position="210"/>
        <end position="267"/>
    </location>
</feature>
<feature type="domain" description="Zinc finger PHD-type" evidence="6">
    <location>
        <begin position="84"/>
        <end position="141"/>
    </location>
</feature>
<evidence type="ECO:0000256" key="5">
    <source>
        <dbReference type="SAM" id="MobiDB-lite"/>
    </source>
</evidence>
<protein>
    <recommendedName>
        <fullName evidence="6">Zinc finger PHD-type domain-containing protein</fullName>
    </recommendedName>
</protein>
<comment type="caution">
    <text evidence="7">The sequence shown here is derived from an EMBL/GenBank/DDBJ whole genome shotgun (WGS) entry which is preliminary data.</text>
</comment>
<proteinExistence type="predicted"/>
<evidence type="ECO:0000259" key="6">
    <source>
        <dbReference type="SMART" id="SM00249"/>
    </source>
</evidence>
<gene>
    <name evidence="7" type="ORF">R1sor_013397</name>
</gene>
<keyword evidence="1" id="KW-0479">Metal-binding</keyword>
<dbReference type="SMART" id="SM00249">
    <property type="entry name" value="PHD"/>
    <property type="match status" value="3"/>
</dbReference>
<dbReference type="GO" id="GO:0008270">
    <property type="term" value="F:zinc ion binding"/>
    <property type="evidence" value="ECO:0007669"/>
    <property type="project" value="UniProtKB-KW"/>
</dbReference>
<dbReference type="EMBL" id="JBJQOH010000004">
    <property type="protein sequence ID" value="KAL3687088.1"/>
    <property type="molecule type" value="Genomic_DNA"/>
</dbReference>
<dbReference type="AlphaFoldDB" id="A0ABD3H6J0"/>
<reference evidence="7 8" key="1">
    <citation type="submission" date="2024-09" db="EMBL/GenBank/DDBJ databases">
        <title>Chromosome-scale assembly of Riccia sorocarpa.</title>
        <authorList>
            <person name="Paukszto L."/>
        </authorList>
    </citation>
    <scope>NUCLEOTIDE SEQUENCE [LARGE SCALE GENOMIC DNA]</scope>
    <source>
        <strain evidence="7">LP-2024</strain>
        <tissue evidence="7">Aerial parts of the thallus</tissue>
    </source>
</reference>
<dbReference type="Proteomes" id="UP001633002">
    <property type="component" value="Unassembled WGS sequence"/>
</dbReference>
<dbReference type="Pfam" id="PF22908">
    <property type="entry name" value="PHD_NSD"/>
    <property type="match status" value="1"/>
</dbReference>
<keyword evidence="8" id="KW-1185">Reference proteome</keyword>
<feature type="compositionally biased region" description="Pro residues" evidence="5">
    <location>
        <begin position="60"/>
        <end position="69"/>
    </location>
</feature>
<evidence type="ECO:0000256" key="4">
    <source>
        <dbReference type="ARBA" id="ARBA00022833"/>
    </source>
</evidence>
<dbReference type="InterPro" id="IPR013083">
    <property type="entry name" value="Znf_RING/FYVE/PHD"/>
</dbReference>
<dbReference type="InterPro" id="IPR001965">
    <property type="entry name" value="Znf_PHD"/>
</dbReference>
<dbReference type="InterPro" id="IPR011011">
    <property type="entry name" value="Znf_FYVE_PHD"/>
</dbReference>
<evidence type="ECO:0000313" key="8">
    <source>
        <dbReference type="Proteomes" id="UP001633002"/>
    </source>
</evidence>
<evidence type="ECO:0000256" key="2">
    <source>
        <dbReference type="ARBA" id="ARBA00022737"/>
    </source>
</evidence>
<evidence type="ECO:0000256" key="1">
    <source>
        <dbReference type="ARBA" id="ARBA00022723"/>
    </source>
</evidence>
<organism evidence="7 8">
    <name type="scientific">Riccia sorocarpa</name>
    <dbReference type="NCBI Taxonomy" id="122646"/>
    <lineage>
        <taxon>Eukaryota</taxon>
        <taxon>Viridiplantae</taxon>
        <taxon>Streptophyta</taxon>
        <taxon>Embryophyta</taxon>
        <taxon>Marchantiophyta</taxon>
        <taxon>Marchantiopsida</taxon>
        <taxon>Marchantiidae</taxon>
        <taxon>Marchantiales</taxon>
        <taxon>Ricciaceae</taxon>
        <taxon>Riccia</taxon>
    </lineage>
</organism>
<evidence type="ECO:0000256" key="3">
    <source>
        <dbReference type="ARBA" id="ARBA00022771"/>
    </source>
</evidence>
<dbReference type="SUPFAM" id="SSF57903">
    <property type="entry name" value="FYVE/PHD zinc finger"/>
    <property type="match status" value="1"/>
</dbReference>
<dbReference type="Gene3D" id="3.30.40.10">
    <property type="entry name" value="Zinc/RING finger domain, C3HC4 (zinc finger)"/>
    <property type="match status" value="1"/>
</dbReference>
<sequence length="293" mass="33131">MAAVEGTTSAPPPVLLRRSPRPKMKASRGRTTYPRLLAPVNLPIQPVTQIPPKLTGPDVPAAPSPPASEPSPAIKVEIYDDPEICTFCDDGGQSILTCEGICHRHFHAKKEDVAEAIGCRTLKYTTNRLENIEKFVCDNCKRGSHQCFICGKLGVSRGEQPEVYLCGVTSCRKLYHPDCILKHQDIPEADQYVKRITNGTMKLHCPRHRCDTCKTEDMTPGQLVQCRRCPRAWHNDCLKDFERSGELPTTVIWEHDNYKYIYCRNHVIIPTIQAPKRDHVRFPRGKFPVYITS</sequence>
<feature type="domain" description="Zinc finger PHD-type" evidence="6">
    <location>
        <begin position="146"/>
        <end position="209"/>
    </location>
</feature>
<evidence type="ECO:0000313" key="7">
    <source>
        <dbReference type="EMBL" id="KAL3687088.1"/>
    </source>
</evidence>
<keyword evidence="3" id="KW-0863">Zinc-finger</keyword>
<dbReference type="PANTHER" id="PTHR46235">
    <property type="entry name" value="PHD FINGER-CONTAINING PROTEIN DDB_G0268158"/>
    <property type="match status" value="1"/>
</dbReference>
<keyword evidence="4" id="KW-0862">Zinc</keyword>
<accession>A0ABD3H6J0</accession>
<feature type="region of interest" description="Disordered" evidence="5">
    <location>
        <begin position="48"/>
        <end position="73"/>
    </location>
</feature>
<feature type="region of interest" description="Disordered" evidence="5">
    <location>
        <begin position="1"/>
        <end position="32"/>
    </location>
</feature>
<dbReference type="InterPro" id="IPR055197">
    <property type="entry name" value="PHDvar_NSD"/>
</dbReference>
<keyword evidence="2" id="KW-0677">Repeat</keyword>
<name>A0ABD3H6J0_9MARC</name>
<dbReference type="PANTHER" id="PTHR46235:SF3">
    <property type="entry name" value="PHD FINGER-CONTAINING PROTEIN DDB_G0268158"/>
    <property type="match status" value="1"/>
</dbReference>
<dbReference type="Pfam" id="PF23004">
    <property type="entry name" value="PHDvar_NSD"/>
    <property type="match status" value="1"/>
</dbReference>
<dbReference type="InterPro" id="IPR055198">
    <property type="entry name" value="NSD_PHD"/>
</dbReference>